<gene>
    <name evidence="1" type="ORF">FVF58_47440</name>
</gene>
<accession>A0A5B0G328</accession>
<organism evidence="1 2">
    <name type="scientific">Paraburkholderia panacisoli</name>
    <dbReference type="NCBI Taxonomy" id="2603818"/>
    <lineage>
        <taxon>Bacteria</taxon>
        <taxon>Pseudomonadati</taxon>
        <taxon>Pseudomonadota</taxon>
        <taxon>Betaproteobacteria</taxon>
        <taxon>Burkholderiales</taxon>
        <taxon>Burkholderiaceae</taxon>
        <taxon>Paraburkholderia</taxon>
    </lineage>
</organism>
<sequence length="87" mass="9412">MSRTYHYHGFDIEVAVETDFSWKAGPSATTSVGFVAVLRISKADASIAVFSPLRFGESQGKPFLSEADALMGGYSTGRRIVDDLFSS</sequence>
<reference evidence="1 2" key="1">
    <citation type="submission" date="2019-08" db="EMBL/GenBank/DDBJ databases">
        <title>Paraburkholderia sp. DCY113.</title>
        <authorList>
            <person name="Kang J."/>
        </authorList>
    </citation>
    <scope>NUCLEOTIDE SEQUENCE [LARGE SCALE GENOMIC DNA]</scope>
    <source>
        <strain evidence="1 2">DCY113</strain>
    </source>
</reference>
<comment type="caution">
    <text evidence="1">The sequence shown here is derived from an EMBL/GenBank/DDBJ whole genome shotgun (WGS) entry which is preliminary data.</text>
</comment>
<dbReference type="Proteomes" id="UP000325273">
    <property type="component" value="Unassembled WGS sequence"/>
</dbReference>
<evidence type="ECO:0000313" key="1">
    <source>
        <dbReference type="EMBL" id="KAA0997806.1"/>
    </source>
</evidence>
<protein>
    <submittedName>
        <fullName evidence="1">Uncharacterized protein</fullName>
    </submittedName>
</protein>
<dbReference type="RefSeq" id="WP_149676435.1">
    <property type="nucleotide sequence ID" value="NZ_VTUZ01000072.1"/>
</dbReference>
<keyword evidence="2" id="KW-1185">Reference proteome</keyword>
<proteinExistence type="predicted"/>
<dbReference type="EMBL" id="VTUZ01000072">
    <property type="protein sequence ID" value="KAA0997806.1"/>
    <property type="molecule type" value="Genomic_DNA"/>
</dbReference>
<name>A0A5B0G328_9BURK</name>
<evidence type="ECO:0000313" key="2">
    <source>
        <dbReference type="Proteomes" id="UP000325273"/>
    </source>
</evidence>
<dbReference type="AlphaFoldDB" id="A0A5B0G328"/>